<keyword evidence="5" id="KW-0539">Nucleus</keyword>
<evidence type="ECO:0000313" key="10">
    <source>
        <dbReference type="RefSeq" id="XP_031441047.1"/>
    </source>
</evidence>
<dbReference type="GO" id="GO:0003677">
    <property type="term" value="F:DNA binding"/>
    <property type="evidence" value="ECO:0007669"/>
    <property type="project" value="InterPro"/>
</dbReference>
<evidence type="ECO:0000256" key="6">
    <source>
        <dbReference type="SAM" id="MobiDB-lite"/>
    </source>
</evidence>
<dbReference type="PROSITE" id="PS50888">
    <property type="entry name" value="BHLH"/>
    <property type="match status" value="1"/>
</dbReference>
<feature type="compositionally biased region" description="Pro residues" evidence="6">
    <location>
        <begin position="188"/>
        <end position="198"/>
    </location>
</feature>
<feature type="compositionally biased region" description="Low complexity" evidence="6">
    <location>
        <begin position="177"/>
        <end position="187"/>
    </location>
</feature>
<dbReference type="GO" id="GO:0005634">
    <property type="term" value="C:nucleus"/>
    <property type="evidence" value="ECO:0007669"/>
    <property type="project" value="UniProtKB-SubCell"/>
</dbReference>
<dbReference type="SMART" id="SM00353">
    <property type="entry name" value="HLH"/>
    <property type="match status" value="1"/>
</dbReference>
<dbReference type="KEGG" id="char:105895460"/>
<dbReference type="Pfam" id="PF00010">
    <property type="entry name" value="HLH"/>
    <property type="match status" value="1"/>
</dbReference>
<reference evidence="10" key="1">
    <citation type="submission" date="2025-08" db="UniProtKB">
        <authorList>
            <consortium name="RefSeq"/>
        </authorList>
    </citation>
    <scope>IDENTIFICATION</scope>
</reference>
<accession>A0A6P8GZZ6</accession>
<feature type="compositionally biased region" description="Low complexity" evidence="6">
    <location>
        <begin position="145"/>
        <end position="164"/>
    </location>
</feature>
<feature type="compositionally biased region" description="Polar residues" evidence="6">
    <location>
        <begin position="165"/>
        <end position="176"/>
    </location>
</feature>
<proteinExistence type="predicted"/>
<keyword evidence="9" id="KW-1185">Reference proteome</keyword>
<sequence>MTPSNIGHVPEKNSTPKEERKLRKPLIEKKRRERINCSLEQLKGIMVDAYNLDQSKLEKADVLEITVQHMDGLQRGHGTGDSGSTMNFDSRQRYSTGYIQCMHEVHNLLLSCPGMDKTLGARLLNHLLKSLPLISGESVATGTANGSPGPNSRSRSNSPDSFSPTPTRLSLPSTAFQQQHPSLSLPSSPSPPPTPQGPSSPSSPSSPHPSPGISLLNEGWIGGPGRDRPSPSSSPSPSPQPGHAHPALPPLFPVGDPSMWRPW</sequence>
<dbReference type="Gene3D" id="6.10.250.980">
    <property type="match status" value="1"/>
</dbReference>
<evidence type="ECO:0000256" key="4">
    <source>
        <dbReference type="ARBA" id="ARBA00023163"/>
    </source>
</evidence>
<evidence type="ECO:0000313" key="9">
    <source>
        <dbReference type="Proteomes" id="UP000515152"/>
    </source>
</evidence>
<name>A0A6P8GZZ6_CLUHA</name>
<dbReference type="Gene3D" id="4.10.280.10">
    <property type="entry name" value="Helix-loop-helix DNA-binding domain"/>
    <property type="match status" value="1"/>
</dbReference>
<feature type="domain" description="Orange" evidence="8">
    <location>
        <begin position="94"/>
        <end position="127"/>
    </location>
</feature>
<dbReference type="InterPro" id="IPR011598">
    <property type="entry name" value="bHLH_dom"/>
</dbReference>
<gene>
    <name evidence="10" type="primary">her8a</name>
</gene>
<dbReference type="AlphaFoldDB" id="A0A6P8GZZ6"/>
<evidence type="ECO:0000256" key="1">
    <source>
        <dbReference type="ARBA" id="ARBA00004123"/>
    </source>
</evidence>
<keyword evidence="3" id="KW-0805">Transcription regulation</keyword>
<dbReference type="SUPFAM" id="SSF158457">
    <property type="entry name" value="Orange domain-like"/>
    <property type="match status" value="1"/>
</dbReference>
<dbReference type="GeneID" id="105895460"/>
<dbReference type="SUPFAM" id="SSF47459">
    <property type="entry name" value="HLH, helix-loop-helix DNA-binding domain"/>
    <property type="match status" value="1"/>
</dbReference>
<evidence type="ECO:0000256" key="3">
    <source>
        <dbReference type="ARBA" id="ARBA00023015"/>
    </source>
</evidence>
<feature type="region of interest" description="Disordered" evidence="6">
    <location>
        <begin position="1"/>
        <end position="25"/>
    </location>
</feature>
<evidence type="ECO:0000256" key="5">
    <source>
        <dbReference type="ARBA" id="ARBA00023242"/>
    </source>
</evidence>
<dbReference type="CTD" id="323656"/>
<evidence type="ECO:0000259" key="8">
    <source>
        <dbReference type="PROSITE" id="PS51054"/>
    </source>
</evidence>
<dbReference type="Pfam" id="PF07527">
    <property type="entry name" value="Hairy_orange"/>
    <property type="match status" value="1"/>
</dbReference>
<dbReference type="InterPro" id="IPR003650">
    <property type="entry name" value="Orange_dom"/>
</dbReference>
<dbReference type="InterPro" id="IPR050370">
    <property type="entry name" value="HES_HEY"/>
</dbReference>
<comment type="subcellular location">
    <subcellularLocation>
        <location evidence="1">Nucleus</location>
    </subcellularLocation>
</comment>
<dbReference type="PROSITE" id="PS51054">
    <property type="entry name" value="ORANGE"/>
    <property type="match status" value="1"/>
</dbReference>
<feature type="compositionally biased region" description="Basic and acidic residues" evidence="6">
    <location>
        <begin position="9"/>
        <end position="25"/>
    </location>
</feature>
<feature type="region of interest" description="Disordered" evidence="6">
    <location>
        <begin position="139"/>
        <end position="263"/>
    </location>
</feature>
<keyword evidence="4" id="KW-0804">Transcription</keyword>
<evidence type="ECO:0000256" key="2">
    <source>
        <dbReference type="ARBA" id="ARBA00022491"/>
    </source>
</evidence>
<dbReference type="InterPro" id="IPR036638">
    <property type="entry name" value="HLH_DNA-bd_sf"/>
</dbReference>
<dbReference type="Proteomes" id="UP000515152">
    <property type="component" value="Chromosome 18"/>
</dbReference>
<protein>
    <submittedName>
        <fullName evidence="10">Hairy-related 8a</fullName>
    </submittedName>
</protein>
<dbReference type="RefSeq" id="XP_031441047.1">
    <property type="nucleotide sequence ID" value="XM_031585187.2"/>
</dbReference>
<dbReference type="SMART" id="SM00511">
    <property type="entry name" value="ORANGE"/>
    <property type="match status" value="1"/>
</dbReference>
<keyword evidence="2" id="KW-0678">Repressor</keyword>
<dbReference type="GO" id="GO:0046983">
    <property type="term" value="F:protein dimerization activity"/>
    <property type="evidence" value="ECO:0007669"/>
    <property type="project" value="InterPro"/>
</dbReference>
<organism evidence="9 10">
    <name type="scientific">Clupea harengus</name>
    <name type="common">Atlantic herring</name>
    <dbReference type="NCBI Taxonomy" id="7950"/>
    <lineage>
        <taxon>Eukaryota</taxon>
        <taxon>Metazoa</taxon>
        <taxon>Chordata</taxon>
        <taxon>Craniata</taxon>
        <taxon>Vertebrata</taxon>
        <taxon>Euteleostomi</taxon>
        <taxon>Actinopterygii</taxon>
        <taxon>Neopterygii</taxon>
        <taxon>Teleostei</taxon>
        <taxon>Clupei</taxon>
        <taxon>Clupeiformes</taxon>
        <taxon>Clupeoidei</taxon>
        <taxon>Clupeidae</taxon>
        <taxon>Clupea</taxon>
    </lineage>
</organism>
<dbReference type="OrthoDB" id="6085656at2759"/>
<dbReference type="GO" id="GO:0006355">
    <property type="term" value="P:regulation of DNA-templated transcription"/>
    <property type="evidence" value="ECO:0007669"/>
    <property type="project" value="InterPro"/>
</dbReference>
<dbReference type="PANTHER" id="PTHR10985">
    <property type="entry name" value="BASIC HELIX-LOOP-HELIX TRANSCRIPTION FACTOR, HES-RELATED"/>
    <property type="match status" value="1"/>
</dbReference>
<evidence type="ECO:0000259" key="7">
    <source>
        <dbReference type="PROSITE" id="PS50888"/>
    </source>
</evidence>
<feature type="domain" description="BHLH" evidence="7">
    <location>
        <begin position="19"/>
        <end position="73"/>
    </location>
</feature>